<name>A0A6P8ART9_PYRGI</name>
<reference evidence="3" key="1">
    <citation type="journal article" date="2019" name="Mol. Biol. Evol.">
        <title>Blast fungal genomes show frequent chromosomal changes, gene gains and losses, and effector gene turnover.</title>
        <authorList>
            <person name="Gomez Luciano L.B."/>
            <person name="Jason Tsai I."/>
            <person name="Chuma I."/>
            <person name="Tosa Y."/>
            <person name="Chen Y.H."/>
            <person name="Li J.Y."/>
            <person name="Li M.Y."/>
            <person name="Jade Lu M.Y."/>
            <person name="Nakayashiki H."/>
            <person name="Li W.H."/>
        </authorList>
    </citation>
    <scope>NUCLEOTIDE SEQUENCE</scope>
    <source>
        <strain evidence="3">NI907</strain>
    </source>
</reference>
<dbReference type="InterPro" id="IPR029063">
    <property type="entry name" value="SAM-dependent_MTases_sf"/>
</dbReference>
<comment type="similarity">
    <text evidence="1">Belongs to the methyltransferase superfamily. LaeA methyltransferase family.</text>
</comment>
<dbReference type="KEGG" id="pgri:PgNI_09496"/>
<dbReference type="CDD" id="cd02440">
    <property type="entry name" value="AdoMet_MTases"/>
    <property type="match status" value="1"/>
</dbReference>
<keyword evidence="2" id="KW-1185">Reference proteome</keyword>
<sequence>MAAANSQVPPNAMSKIEGDTYPVLRTEKESARLFSQLGLISHALGGLVQAPVDLSQPNLRILDVGAGTGRWLSMVQESMTPSARATATLQGTDIAPYPDCAPGISIELHSFKNPFPEEWEASFDLVHMGSCLMMSPGDEAPRLVARLARLVKPGGWLQLSDAAMSIDPVGEADMPHERLYKTMGKCVRDMGMDPTQGGRLTELLGAAGADLAEVASKAAPIKIGKTASEEMESQTYQYIDMMFGNLLHAAQVLNLEGIPELKEEVLDEARTKGFDFMFYAAWGRRN</sequence>
<dbReference type="PANTHER" id="PTHR43591">
    <property type="entry name" value="METHYLTRANSFERASE"/>
    <property type="match status" value="1"/>
</dbReference>
<dbReference type="OrthoDB" id="184880at2759"/>
<dbReference type="Pfam" id="PF13489">
    <property type="entry name" value="Methyltransf_23"/>
    <property type="match status" value="1"/>
</dbReference>
<gene>
    <name evidence="3" type="ORF">PgNI_09496</name>
</gene>
<dbReference type="Proteomes" id="UP000515153">
    <property type="component" value="Unplaced"/>
</dbReference>
<evidence type="ECO:0000313" key="2">
    <source>
        <dbReference type="Proteomes" id="UP000515153"/>
    </source>
</evidence>
<reference evidence="3" key="3">
    <citation type="submission" date="2025-08" db="UniProtKB">
        <authorList>
            <consortium name="RefSeq"/>
        </authorList>
    </citation>
    <scope>IDENTIFICATION</scope>
    <source>
        <strain evidence="3">NI907</strain>
    </source>
</reference>
<evidence type="ECO:0000313" key="3">
    <source>
        <dbReference type="RefSeq" id="XP_030977623.1"/>
    </source>
</evidence>
<dbReference type="PANTHER" id="PTHR43591:SF50">
    <property type="entry name" value="METHYLTRANSFERASE DOMAIN-CONTAINING PROTEIN-RELATED"/>
    <property type="match status" value="1"/>
</dbReference>
<evidence type="ECO:0008006" key="4">
    <source>
        <dbReference type="Google" id="ProtNLM"/>
    </source>
</evidence>
<evidence type="ECO:0000256" key="1">
    <source>
        <dbReference type="ARBA" id="ARBA00038158"/>
    </source>
</evidence>
<dbReference type="Gene3D" id="3.40.50.150">
    <property type="entry name" value="Vaccinia Virus protein VP39"/>
    <property type="match status" value="1"/>
</dbReference>
<proteinExistence type="inferred from homology"/>
<accession>A0A6P8ART9</accession>
<protein>
    <recommendedName>
        <fullName evidence="4">Methyltransferase domain-containing protein</fullName>
    </recommendedName>
</protein>
<dbReference type="GeneID" id="41964386"/>
<dbReference type="AlphaFoldDB" id="A0A6P8ART9"/>
<dbReference type="RefSeq" id="XP_030977623.1">
    <property type="nucleotide sequence ID" value="XM_031129478.1"/>
</dbReference>
<organism evidence="2 3">
    <name type="scientific">Pyricularia grisea</name>
    <name type="common">Crabgrass-specific blast fungus</name>
    <name type="synonym">Magnaporthe grisea</name>
    <dbReference type="NCBI Taxonomy" id="148305"/>
    <lineage>
        <taxon>Eukaryota</taxon>
        <taxon>Fungi</taxon>
        <taxon>Dikarya</taxon>
        <taxon>Ascomycota</taxon>
        <taxon>Pezizomycotina</taxon>
        <taxon>Sordariomycetes</taxon>
        <taxon>Sordariomycetidae</taxon>
        <taxon>Magnaporthales</taxon>
        <taxon>Pyriculariaceae</taxon>
        <taxon>Pyricularia</taxon>
    </lineage>
</organism>
<reference evidence="3" key="2">
    <citation type="submission" date="2019-10" db="EMBL/GenBank/DDBJ databases">
        <authorList>
            <consortium name="NCBI Genome Project"/>
        </authorList>
    </citation>
    <scope>NUCLEOTIDE SEQUENCE</scope>
    <source>
        <strain evidence="3">NI907</strain>
    </source>
</reference>
<dbReference type="SUPFAM" id="SSF53335">
    <property type="entry name" value="S-adenosyl-L-methionine-dependent methyltransferases"/>
    <property type="match status" value="1"/>
</dbReference>